<organism evidence="1 2">
    <name type="scientific">Nocardia thailandica</name>
    <dbReference type="NCBI Taxonomy" id="257275"/>
    <lineage>
        <taxon>Bacteria</taxon>
        <taxon>Bacillati</taxon>
        <taxon>Actinomycetota</taxon>
        <taxon>Actinomycetes</taxon>
        <taxon>Mycobacteriales</taxon>
        <taxon>Nocardiaceae</taxon>
        <taxon>Nocardia</taxon>
    </lineage>
</organism>
<dbReference type="SUPFAM" id="SSF56784">
    <property type="entry name" value="HAD-like"/>
    <property type="match status" value="1"/>
</dbReference>
<keyword evidence="2" id="KW-1185">Reference proteome</keyword>
<gene>
    <name evidence="1" type="ORF">ACFYTF_14995</name>
</gene>
<accession>A0ABW6PNZ3</accession>
<evidence type="ECO:0000313" key="1">
    <source>
        <dbReference type="EMBL" id="MFF0544135.1"/>
    </source>
</evidence>
<dbReference type="Proteomes" id="UP001601444">
    <property type="component" value="Unassembled WGS sequence"/>
</dbReference>
<dbReference type="EMBL" id="JBIAMX010000008">
    <property type="protein sequence ID" value="MFF0544135.1"/>
    <property type="molecule type" value="Genomic_DNA"/>
</dbReference>
<sequence length="64" mass="6726">MTAESDACTSVEDSSNGLRSAHRAGMRMIAVQRPEFSPAPDALAHTDIVLGGLEELTTEVVVGQ</sequence>
<proteinExistence type="predicted"/>
<name>A0ABW6PNZ3_9NOCA</name>
<dbReference type="RefSeq" id="WP_387700758.1">
    <property type="nucleotide sequence ID" value="NZ_JBIAMX010000008.1"/>
</dbReference>
<dbReference type="InterPro" id="IPR023214">
    <property type="entry name" value="HAD_sf"/>
</dbReference>
<dbReference type="InterPro" id="IPR036412">
    <property type="entry name" value="HAD-like_sf"/>
</dbReference>
<reference evidence="1 2" key="1">
    <citation type="submission" date="2024-10" db="EMBL/GenBank/DDBJ databases">
        <title>The Natural Products Discovery Center: Release of the First 8490 Sequenced Strains for Exploring Actinobacteria Biosynthetic Diversity.</title>
        <authorList>
            <person name="Kalkreuter E."/>
            <person name="Kautsar S.A."/>
            <person name="Yang D."/>
            <person name="Bader C.D."/>
            <person name="Teijaro C.N."/>
            <person name="Fluegel L."/>
            <person name="Davis C.M."/>
            <person name="Simpson J.R."/>
            <person name="Lauterbach L."/>
            <person name="Steele A.D."/>
            <person name="Gui C."/>
            <person name="Meng S."/>
            <person name="Li G."/>
            <person name="Viehrig K."/>
            <person name="Ye F."/>
            <person name="Su P."/>
            <person name="Kiefer A.F."/>
            <person name="Nichols A."/>
            <person name="Cepeda A.J."/>
            <person name="Yan W."/>
            <person name="Fan B."/>
            <person name="Jiang Y."/>
            <person name="Adhikari A."/>
            <person name="Zheng C.-J."/>
            <person name="Schuster L."/>
            <person name="Cowan T.M."/>
            <person name="Smanski M.J."/>
            <person name="Chevrette M.G."/>
            <person name="De Carvalho L.P.S."/>
            <person name="Shen B."/>
        </authorList>
    </citation>
    <scope>NUCLEOTIDE SEQUENCE [LARGE SCALE GENOMIC DNA]</scope>
    <source>
        <strain evidence="1 2">NPDC004045</strain>
    </source>
</reference>
<comment type="caution">
    <text evidence="1">The sequence shown here is derived from an EMBL/GenBank/DDBJ whole genome shotgun (WGS) entry which is preliminary data.</text>
</comment>
<evidence type="ECO:0000313" key="2">
    <source>
        <dbReference type="Proteomes" id="UP001601444"/>
    </source>
</evidence>
<protein>
    <submittedName>
        <fullName evidence="1">Uncharacterized protein</fullName>
    </submittedName>
</protein>
<dbReference type="Gene3D" id="3.40.50.1000">
    <property type="entry name" value="HAD superfamily/HAD-like"/>
    <property type="match status" value="1"/>
</dbReference>